<feature type="compositionally biased region" description="Low complexity" evidence="1">
    <location>
        <begin position="7"/>
        <end position="24"/>
    </location>
</feature>
<sequence>MARGHQKALSQQKNQSKQQQLKKSTINQKAAAAKALTYKCIVCMEMSSNSKKSRRAVSNSAHDSDNEDEGSSRSTMLDREDSERKNKEQFGHWECTGIYAFFYTSKFCQIQFARSRINRSDC</sequence>
<dbReference type="WBParaSite" id="MhA1_Contig239.frz3.gene37">
    <property type="protein sequence ID" value="MhA1_Contig239.frz3.gene37"/>
    <property type="gene ID" value="MhA1_Contig239.frz3.gene37"/>
</dbReference>
<organism evidence="3 4">
    <name type="scientific">Meloidogyne hapla</name>
    <name type="common">Root-knot nematode worm</name>
    <dbReference type="NCBI Taxonomy" id="6305"/>
    <lineage>
        <taxon>Eukaryota</taxon>
        <taxon>Metazoa</taxon>
        <taxon>Ecdysozoa</taxon>
        <taxon>Nematoda</taxon>
        <taxon>Chromadorea</taxon>
        <taxon>Rhabditida</taxon>
        <taxon>Tylenchina</taxon>
        <taxon>Tylenchomorpha</taxon>
        <taxon>Tylenchoidea</taxon>
        <taxon>Meloidogynidae</taxon>
        <taxon>Meloidogyninae</taxon>
        <taxon>Meloidogyne</taxon>
    </lineage>
</organism>
<feature type="domain" description="Small EDRK-rich factor-like N-terminal" evidence="2">
    <location>
        <begin position="1"/>
        <end position="36"/>
    </location>
</feature>
<evidence type="ECO:0000313" key="4">
    <source>
        <dbReference type="WBParaSite" id="MhA1_Contig239.frz3.gene37"/>
    </source>
</evidence>
<proteinExistence type="predicted"/>
<dbReference type="SUPFAM" id="SSF118359">
    <property type="entry name" value="Expressed protein At2g23090/F21P24.15"/>
    <property type="match status" value="1"/>
</dbReference>
<keyword evidence="3" id="KW-1185">Reference proteome</keyword>
<accession>A0A1I8BHC7</accession>
<dbReference type="AlphaFoldDB" id="A0A1I8BHC7"/>
<dbReference type="InterPro" id="IPR007513">
    <property type="entry name" value="SERF-like_N"/>
</dbReference>
<evidence type="ECO:0000256" key="1">
    <source>
        <dbReference type="SAM" id="MobiDB-lite"/>
    </source>
</evidence>
<protein>
    <submittedName>
        <fullName evidence="4">4F5 domain-containing protein</fullName>
    </submittedName>
</protein>
<reference evidence="4" key="1">
    <citation type="submission" date="2016-11" db="UniProtKB">
        <authorList>
            <consortium name="WormBaseParasite"/>
        </authorList>
    </citation>
    <scope>IDENTIFICATION</scope>
</reference>
<feature type="region of interest" description="Disordered" evidence="1">
    <location>
        <begin position="48"/>
        <end position="87"/>
    </location>
</feature>
<dbReference type="Pfam" id="PF04419">
    <property type="entry name" value="SERF-like_N"/>
    <property type="match status" value="1"/>
</dbReference>
<name>A0A1I8BHC7_MELHA</name>
<feature type="compositionally biased region" description="Basic and acidic residues" evidence="1">
    <location>
        <begin position="76"/>
        <end position="87"/>
    </location>
</feature>
<evidence type="ECO:0000313" key="3">
    <source>
        <dbReference type="Proteomes" id="UP000095281"/>
    </source>
</evidence>
<feature type="compositionally biased region" description="Polar residues" evidence="1">
    <location>
        <begin position="48"/>
        <end position="61"/>
    </location>
</feature>
<feature type="region of interest" description="Disordered" evidence="1">
    <location>
        <begin position="1"/>
        <end position="26"/>
    </location>
</feature>
<dbReference type="Proteomes" id="UP000095281">
    <property type="component" value="Unplaced"/>
</dbReference>
<evidence type="ECO:0000259" key="2">
    <source>
        <dbReference type="Pfam" id="PF04419"/>
    </source>
</evidence>